<name>A0A510UU26_9CELL</name>
<evidence type="ECO:0000256" key="4">
    <source>
        <dbReference type="ARBA" id="ARBA00022825"/>
    </source>
</evidence>
<dbReference type="PANTHER" id="PTHR43806:SF11">
    <property type="entry name" value="CEREVISIN-RELATED"/>
    <property type="match status" value="1"/>
</dbReference>
<dbReference type="InterPro" id="IPR000209">
    <property type="entry name" value="Peptidase_S8/S53_dom"/>
</dbReference>
<dbReference type="InterPro" id="IPR036852">
    <property type="entry name" value="Peptidase_S8/S53_dom_sf"/>
</dbReference>
<proteinExistence type="inferred from homology"/>
<dbReference type="InterPro" id="IPR023828">
    <property type="entry name" value="Peptidase_S8_Ser-AS"/>
</dbReference>
<dbReference type="OrthoDB" id="9813435at2"/>
<feature type="region of interest" description="Disordered" evidence="6">
    <location>
        <begin position="34"/>
        <end position="56"/>
    </location>
</feature>
<dbReference type="Gene3D" id="3.40.50.200">
    <property type="entry name" value="Peptidase S8/S53 domain"/>
    <property type="match status" value="1"/>
</dbReference>
<dbReference type="PROSITE" id="PS51892">
    <property type="entry name" value="SUBTILASE"/>
    <property type="match status" value="1"/>
</dbReference>
<accession>A0A510UU26</accession>
<dbReference type="SUPFAM" id="SSF52743">
    <property type="entry name" value="Subtilisin-like"/>
    <property type="match status" value="1"/>
</dbReference>
<keyword evidence="4 5" id="KW-0720">Serine protease</keyword>
<evidence type="ECO:0000256" key="5">
    <source>
        <dbReference type="PROSITE-ProRule" id="PRU01240"/>
    </source>
</evidence>
<keyword evidence="2 5" id="KW-0645">Protease</keyword>
<keyword evidence="3 5" id="KW-0378">Hydrolase</keyword>
<dbReference type="Pfam" id="PF00082">
    <property type="entry name" value="Peptidase_S8"/>
    <property type="match status" value="1"/>
</dbReference>
<protein>
    <recommendedName>
        <fullName evidence="8">Peptidase S8/S53 domain-containing protein</fullName>
    </recommendedName>
</protein>
<dbReference type="RefSeq" id="WP_146805236.1">
    <property type="nucleotide sequence ID" value="NZ_BJUA01000002.1"/>
</dbReference>
<feature type="active site" description="Charge relay system" evidence="5">
    <location>
        <position position="213"/>
    </location>
</feature>
<dbReference type="EMBL" id="BJUA01000002">
    <property type="protein sequence ID" value="GEK16971.1"/>
    <property type="molecule type" value="Genomic_DNA"/>
</dbReference>
<dbReference type="AlphaFoldDB" id="A0A510UU26"/>
<feature type="active site" description="Charge relay system" evidence="5">
    <location>
        <position position="269"/>
    </location>
</feature>
<dbReference type="InterPro" id="IPR022398">
    <property type="entry name" value="Peptidase_S8_His-AS"/>
</dbReference>
<evidence type="ECO:0000256" key="1">
    <source>
        <dbReference type="ARBA" id="ARBA00011073"/>
    </source>
</evidence>
<dbReference type="Proteomes" id="UP000321386">
    <property type="component" value="Unassembled WGS sequence"/>
</dbReference>
<keyword evidence="7" id="KW-0732">Signal</keyword>
<dbReference type="InterPro" id="IPR015500">
    <property type="entry name" value="Peptidase_S8_subtilisin-rel"/>
</dbReference>
<dbReference type="PROSITE" id="PS00137">
    <property type="entry name" value="SUBTILASE_HIS"/>
    <property type="match status" value="1"/>
</dbReference>
<organism evidence="9 10">
    <name type="scientific">Cellulomonas persica</name>
    <dbReference type="NCBI Taxonomy" id="76861"/>
    <lineage>
        <taxon>Bacteria</taxon>
        <taxon>Bacillati</taxon>
        <taxon>Actinomycetota</taxon>
        <taxon>Actinomycetes</taxon>
        <taxon>Micrococcales</taxon>
        <taxon>Cellulomonadaceae</taxon>
        <taxon>Cellulomonas</taxon>
    </lineage>
</organism>
<gene>
    <name evidence="9" type="ORF">CPE01_07040</name>
</gene>
<dbReference type="PROSITE" id="PS00138">
    <property type="entry name" value="SUBTILASE_SER"/>
    <property type="match status" value="1"/>
</dbReference>
<dbReference type="InterPro" id="IPR050131">
    <property type="entry name" value="Peptidase_S8_subtilisin-like"/>
</dbReference>
<evidence type="ECO:0000256" key="7">
    <source>
        <dbReference type="SAM" id="SignalP"/>
    </source>
</evidence>
<dbReference type="GO" id="GO:0004252">
    <property type="term" value="F:serine-type endopeptidase activity"/>
    <property type="evidence" value="ECO:0007669"/>
    <property type="project" value="UniProtKB-UniRule"/>
</dbReference>
<dbReference type="Gene3D" id="2.60.40.2700">
    <property type="match status" value="1"/>
</dbReference>
<feature type="signal peptide" evidence="7">
    <location>
        <begin position="1"/>
        <end position="33"/>
    </location>
</feature>
<dbReference type="PRINTS" id="PR00723">
    <property type="entry name" value="SUBTILISIN"/>
</dbReference>
<feature type="domain" description="Peptidase S8/S53" evidence="8">
    <location>
        <begin position="205"/>
        <end position="467"/>
    </location>
</feature>
<evidence type="ECO:0000256" key="6">
    <source>
        <dbReference type="SAM" id="MobiDB-lite"/>
    </source>
</evidence>
<dbReference type="PANTHER" id="PTHR43806">
    <property type="entry name" value="PEPTIDASE S8"/>
    <property type="match status" value="1"/>
</dbReference>
<dbReference type="GO" id="GO:0006508">
    <property type="term" value="P:proteolysis"/>
    <property type="evidence" value="ECO:0007669"/>
    <property type="project" value="UniProtKB-KW"/>
</dbReference>
<comment type="similarity">
    <text evidence="1 5">Belongs to the peptidase S8 family.</text>
</comment>
<evidence type="ECO:0000313" key="10">
    <source>
        <dbReference type="Proteomes" id="UP000321386"/>
    </source>
</evidence>
<feature type="region of interest" description="Disordered" evidence="6">
    <location>
        <begin position="238"/>
        <end position="262"/>
    </location>
</feature>
<evidence type="ECO:0000259" key="8">
    <source>
        <dbReference type="Pfam" id="PF00082"/>
    </source>
</evidence>
<reference evidence="9 10" key="1">
    <citation type="submission" date="2019-07" db="EMBL/GenBank/DDBJ databases">
        <title>Whole genome shotgun sequence of Cellulomonas persica NBRC 101101.</title>
        <authorList>
            <person name="Hosoyama A."/>
            <person name="Uohara A."/>
            <person name="Ohji S."/>
            <person name="Ichikawa N."/>
        </authorList>
    </citation>
    <scope>NUCLEOTIDE SEQUENCE [LARGE SCALE GENOMIC DNA]</scope>
    <source>
        <strain evidence="9 10">NBRC 101101</strain>
    </source>
</reference>
<feature type="chain" id="PRO_5021748820" description="Peptidase S8/S53 domain-containing protein" evidence="7">
    <location>
        <begin position="34"/>
        <end position="591"/>
    </location>
</feature>
<comment type="caution">
    <text evidence="9">The sequence shown here is derived from an EMBL/GenBank/DDBJ whole genome shotgun (WGS) entry which is preliminary data.</text>
</comment>
<evidence type="ECO:0000313" key="9">
    <source>
        <dbReference type="EMBL" id="GEK16971.1"/>
    </source>
</evidence>
<sequence length="591" mass="60039">MPSWTMTRRAIAAMACTGLVATVTVAAVTPASAADTGLGEPQSSASLTKPTTRTAPAAKGDSLVAGVVYRVSGLASISSGTAASQAASSVRATLAATGVKLAEGAHAVDGGASWSVDFAEPISAKAAASKLAAVEALPGVTDVEANHIATADANAPVNPSDPYLRENYQWNIWDYRDGTVEGLTFPKGGFSSHALSLWPATKGKSSVVVAVLDTGQTTHAQLTKATVAGYDFISSKASARDGSGRDSNPKDQGDWHTDEYGERVDSSWHGTHVAGIIAAAHDGKEGIGNAPGVRVQHVRVLGRDGGTSADIAAAITWASGGTVSGTSKNKTPAKVINLSLGGRHKCESFTQSAIDNARKRGAVVVVSAGNSNQSALNFSPASCNNVITVAATDVFGERASYSNYGSAVELAAPGGDANGYVASTWNSGRTTPGSATWGSMAGTSQAAPAVSAAAGLLASLGLSRSQIEKGIVKAVSTFPKYPSTPTWSCRSKCGSGYLDLQKVLAPKSRVTISGTAKVGSTLTAKSSFTGKITSRTYTWYRSGSVISGATSSTYRLKSADKGKTIKVKVTPKGSGSYLGITSTSASTSKVG</sequence>
<evidence type="ECO:0000256" key="2">
    <source>
        <dbReference type="ARBA" id="ARBA00022670"/>
    </source>
</evidence>
<keyword evidence="10" id="KW-1185">Reference proteome</keyword>
<evidence type="ECO:0000256" key="3">
    <source>
        <dbReference type="ARBA" id="ARBA00022801"/>
    </source>
</evidence>
<feature type="active site" description="Charge relay system" evidence="5">
    <location>
        <position position="444"/>
    </location>
</feature>